<dbReference type="Pfam" id="PF04357">
    <property type="entry name" value="TamB"/>
    <property type="match status" value="1"/>
</dbReference>
<evidence type="ECO:0000259" key="6">
    <source>
        <dbReference type="Pfam" id="PF04357"/>
    </source>
</evidence>
<reference evidence="7" key="1">
    <citation type="submission" date="2024-07" db="EMBL/GenBank/DDBJ databases">
        <title>Complete genome sequence of Prevotella sp. YM-2024 GTC17253.</title>
        <authorList>
            <person name="Hayashi M."/>
            <person name="Muto Y."/>
            <person name="Tanaka K."/>
            <person name="Niwa H."/>
        </authorList>
    </citation>
    <scope>NUCLEOTIDE SEQUENCE</scope>
    <source>
        <strain evidence="7">GTC17253</strain>
    </source>
</reference>
<keyword evidence="4 5" id="KW-0472">Membrane</keyword>
<evidence type="ECO:0000256" key="3">
    <source>
        <dbReference type="ARBA" id="ARBA00022989"/>
    </source>
</evidence>
<keyword evidence="2 5" id="KW-0812">Transmembrane</keyword>
<feature type="transmembrane region" description="Helical" evidence="5">
    <location>
        <begin position="7"/>
        <end position="28"/>
    </location>
</feature>
<evidence type="ECO:0000256" key="1">
    <source>
        <dbReference type="ARBA" id="ARBA00004167"/>
    </source>
</evidence>
<accession>A0AB33IN40</accession>
<feature type="domain" description="Translocation and assembly module TamB C-terminal" evidence="6">
    <location>
        <begin position="1093"/>
        <end position="1498"/>
    </location>
</feature>
<evidence type="ECO:0000256" key="2">
    <source>
        <dbReference type="ARBA" id="ARBA00022692"/>
    </source>
</evidence>
<name>A0AB33IN40_9BACT</name>
<evidence type="ECO:0000256" key="4">
    <source>
        <dbReference type="ARBA" id="ARBA00023136"/>
    </source>
</evidence>
<dbReference type="PANTHER" id="PTHR36985">
    <property type="entry name" value="TRANSLOCATION AND ASSEMBLY MODULE SUBUNIT TAMB"/>
    <property type="match status" value="1"/>
</dbReference>
<organism evidence="7">
    <name type="scientific">Prevotella sp. GTC17253</name>
    <dbReference type="NCBI Taxonomy" id="3236793"/>
    <lineage>
        <taxon>Bacteria</taxon>
        <taxon>Pseudomonadati</taxon>
        <taxon>Bacteroidota</taxon>
        <taxon>Bacteroidia</taxon>
        <taxon>Bacteroidales</taxon>
        <taxon>Prevotellaceae</taxon>
        <taxon>Prevotella</taxon>
    </lineage>
</organism>
<dbReference type="GO" id="GO:0009306">
    <property type="term" value="P:protein secretion"/>
    <property type="evidence" value="ECO:0007669"/>
    <property type="project" value="InterPro"/>
</dbReference>
<proteinExistence type="predicted"/>
<gene>
    <name evidence="7" type="ORF">GTC17253_09790</name>
</gene>
<keyword evidence="3 5" id="KW-1133">Transmembrane helix</keyword>
<dbReference type="EMBL" id="AP035785">
    <property type="protein sequence ID" value="BFO71013.1"/>
    <property type="molecule type" value="Genomic_DNA"/>
</dbReference>
<sequence>MKKKLKWVAVIILTPILLFVILALLLYFPPFQNWAVARVAAYASEQTGMEISVEHVNLEFPLDLGVEGIKVIRQNDSLPQQKDTVADIRKVVVDVQLWPLLKKQVQIDELAFSQLKVNTTDFIHEARVKGIIGELNLKAHGIDLKAESVKIEDANLKDAKVNIELSDTVPPDTSQQKNFWKIAVNRLNVERTDVTVHMPGDTLQVQAYLGKAVAEDGYFDLYKERYQVRKFDWSDGRLKYDNNFEIFGKGLDYNHLLISNISLGLDSLDYFSPKLSLHLRACQFDERSGLQVQRLAGRVQMDSTRLYLPSVILRTSESSLNGDFDMDLNAFADQNPGKFNATVHGRFGKQDLMVFMGEMPSGFRRAWPNYPLSVDGVVRGNMKRIALTGVNVKLPSAFDVRATGYVLNPTDAKHLKASLDLKAASYRMDFLTSLLDKELMKTVRVPEGITFDGHVDVNGQTYASTFVAGQGGGRLSGTARFDAARMAYAARLTASRLPVQNFVPHMGLHPFTGFVDVSGVGTDMLSPRTRLTAKARIQKFRYGKYNLDNMTADATVSRGLARADIVSRNDLLKGNIHVDAKLNSRHVDAKVMCNLGKADFYHLRIADSPLTASMRANVALQTDMKHFYMVKGTMQDVVIDDGKHVYRPGDLDIDLLTRRDTTHAVLNCGDFHLRMNGSGGYERLMAQANGFVAEVQSQLRNKQIDQVKLWQKLPDANLYLVSGKDNFFVNMLNRYGYHFASANIDMLSSPVTGLNGRLQIDSLVVDSMQLDTIRFNIYSTDNAFTYHAQVRNNAQNPQYVFNAIFDGGLHERGANLKARLYDGKDKLGVAIGLTADMESNGIQLHMDDHPVLGYKQFSVNDSNFVFLGDNRRVRADLKLRSADGMGVQVYSNDDNADALQDITFSLNQFDLKKVLSVVPYTPDLAGVLNGDYHLIQTQDELSVSSNMMIDNMVYEKSPMGNVGAEFVYMPKANGSHYVDGILMHNGNEVATVKGTYLSKGDGYLDATLGFDRLPLLMMNGFIPQQLFGFKGYAEGSLDMKGSLSKPDINGELYVDSAYLVSQPYGVEMRFDNDPVTISDSRLLFENFMMYSHNESPLIMSGYLDFADLNNMLMDVRMRADNFLLIDAKENLRSETFGKAYVDFFGRMNGRVENLQMRGKLNVLGATDMTYILRDSELSTDTQLDELVKFTDLQDSIQEVVERPKPEGFNMALAISIDEGAHIVCALNADKTNYIDLMGGGDLQMTYNEVDFVGLKGRYTLNSGEMKYSLPIIPLKTFNIQDGSYLSFTGDPMNPNLHITATENVKATVNESGSNGRVVDFTCGVKLSKTLSKPGVEFIIDAPNDMGIADELNTMSTEGRGKVAITMLASGMYLTDGNTSSFSMNSALSSFLQTEINKITGTAMRSMGLDIGMSVDNATTSSGAMHTDYNFRFAKRLWNNRLKIIVGGKVSTGSELEQNRSNTFFDNVEMQYRLDQKSSKYLRLFYNNSTYDWLEGVIGEYGVGFKWRRKLDHFKDIFRFHTPREDVIPALSADSVKMKKKK</sequence>
<protein>
    <submittedName>
        <fullName evidence="7">Translocation/assembly module TamB domain-containing protein</fullName>
    </submittedName>
</protein>
<comment type="subcellular location">
    <subcellularLocation>
        <location evidence="1">Membrane</location>
        <topology evidence="1">Single-pass membrane protein</topology>
    </subcellularLocation>
</comment>
<evidence type="ECO:0000313" key="7">
    <source>
        <dbReference type="EMBL" id="BFO71013.1"/>
    </source>
</evidence>
<dbReference type="InterPro" id="IPR007452">
    <property type="entry name" value="TamB_C"/>
</dbReference>
<dbReference type="GO" id="GO:0005886">
    <property type="term" value="C:plasma membrane"/>
    <property type="evidence" value="ECO:0007669"/>
    <property type="project" value="InterPro"/>
</dbReference>
<evidence type="ECO:0000256" key="5">
    <source>
        <dbReference type="SAM" id="Phobius"/>
    </source>
</evidence>
<dbReference type="PANTHER" id="PTHR36985:SF1">
    <property type="entry name" value="TRANSLOCATION AND ASSEMBLY MODULE SUBUNIT TAMB"/>
    <property type="match status" value="1"/>
</dbReference>